<gene>
    <name evidence="3" type="ORF">HD841_000358</name>
</gene>
<dbReference type="InterPro" id="IPR051803">
    <property type="entry name" value="TA_system_RelE-like_toxin"/>
</dbReference>
<dbReference type="Proteomes" id="UP000517753">
    <property type="component" value="Unassembled WGS sequence"/>
</dbReference>
<dbReference type="PANTHER" id="PTHR33755">
    <property type="entry name" value="TOXIN PARE1-RELATED"/>
    <property type="match status" value="1"/>
</dbReference>
<dbReference type="InterPro" id="IPR035093">
    <property type="entry name" value="RelE/ParE_toxin_dom_sf"/>
</dbReference>
<protein>
    <submittedName>
        <fullName evidence="3">Toxin ParE1/3/4</fullName>
    </submittedName>
</protein>
<dbReference type="AlphaFoldDB" id="A0A7Y9FJT6"/>
<comment type="caution">
    <text evidence="3">The sequence shown here is derived from an EMBL/GenBank/DDBJ whole genome shotgun (WGS) entry which is preliminary data.</text>
</comment>
<dbReference type="RefSeq" id="WP_179507166.1">
    <property type="nucleotide sequence ID" value="NZ_JACCBY010000001.1"/>
</dbReference>
<keyword evidence="4" id="KW-1185">Reference proteome</keyword>
<reference evidence="3 4" key="2">
    <citation type="submission" date="2020-08" db="EMBL/GenBank/DDBJ databases">
        <title>The Agave Microbiome: Exploring the role of microbial communities in plant adaptations to desert environments.</title>
        <authorList>
            <person name="Partida-Martinez L.P."/>
        </authorList>
    </citation>
    <scope>NUCLEOTIDE SEQUENCE [LARGE SCALE GENOMIC DNA]</scope>
    <source>
        <strain evidence="3 4">AS2.3</strain>
    </source>
</reference>
<dbReference type="PANTHER" id="PTHR33755:SF6">
    <property type="entry name" value="PLASMID STABILIZATION SYSTEM PROTEIN"/>
    <property type="match status" value="1"/>
</dbReference>
<comment type="similarity">
    <text evidence="1">Belongs to the RelE toxin family.</text>
</comment>
<dbReference type="InterPro" id="IPR007712">
    <property type="entry name" value="RelE/ParE_toxin"/>
</dbReference>
<accession>A0A7Y9FJT6</accession>
<organism evidence="3 4">
    <name type="scientific">Sphingomonas melonis</name>
    <dbReference type="NCBI Taxonomy" id="152682"/>
    <lineage>
        <taxon>Bacteria</taxon>
        <taxon>Pseudomonadati</taxon>
        <taxon>Pseudomonadota</taxon>
        <taxon>Alphaproteobacteria</taxon>
        <taxon>Sphingomonadales</taxon>
        <taxon>Sphingomonadaceae</taxon>
        <taxon>Sphingomonas</taxon>
    </lineage>
</organism>
<dbReference type="EMBL" id="JACCBY010000001">
    <property type="protein sequence ID" value="NYD88589.1"/>
    <property type="molecule type" value="Genomic_DNA"/>
</dbReference>
<evidence type="ECO:0000256" key="1">
    <source>
        <dbReference type="ARBA" id="ARBA00006226"/>
    </source>
</evidence>
<evidence type="ECO:0000313" key="3">
    <source>
        <dbReference type="EMBL" id="NYD88589.1"/>
    </source>
</evidence>
<sequence>MTRLRVSAAARRDLRDIGETGRRDFGKSASAAHINGFRRLFRLLRDQPFAGAEWSELNLDIRSLSHRPHRILYRVEGDTVIIVRIIHQSRDMRQVLPGTH</sequence>
<evidence type="ECO:0000313" key="4">
    <source>
        <dbReference type="Proteomes" id="UP000517753"/>
    </source>
</evidence>
<reference evidence="3 4" key="1">
    <citation type="submission" date="2020-07" db="EMBL/GenBank/DDBJ databases">
        <authorList>
            <person name="Partida-Martinez L."/>
            <person name="Huntemann M."/>
            <person name="Clum A."/>
            <person name="Wang J."/>
            <person name="Palaniappan K."/>
            <person name="Ritter S."/>
            <person name="Chen I.-M."/>
            <person name="Stamatis D."/>
            <person name="Reddy T."/>
            <person name="O'Malley R."/>
            <person name="Daum C."/>
            <person name="Shapiro N."/>
            <person name="Ivanova N."/>
            <person name="Kyrpides N."/>
            <person name="Woyke T."/>
        </authorList>
    </citation>
    <scope>NUCLEOTIDE SEQUENCE [LARGE SCALE GENOMIC DNA]</scope>
    <source>
        <strain evidence="3 4">AS2.3</strain>
    </source>
</reference>
<evidence type="ECO:0000256" key="2">
    <source>
        <dbReference type="ARBA" id="ARBA00022649"/>
    </source>
</evidence>
<keyword evidence="2" id="KW-1277">Toxin-antitoxin system</keyword>
<name>A0A7Y9FJT6_9SPHN</name>
<dbReference type="Pfam" id="PF05016">
    <property type="entry name" value="ParE_toxin"/>
    <property type="match status" value="1"/>
</dbReference>
<proteinExistence type="inferred from homology"/>
<dbReference type="Gene3D" id="3.30.2310.20">
    <property type="entry name" value="RelE-like"/>
    <property type="match status" value="1"/>
</dbReference>